<proteinExistence type="predicted"/>
<organism evidence="1 2">
    <name type="scientific">Helianthus annuus</name>
    <name type="common">Common sunflower</name>
    <dbReference type="NCBI Taxonomy" id="4232"/>
    <lineage>
        <taxon>Eukaryota</taxon>
        <taxon>Viridiplantae</taxon>
        <taxon>Streptophyta</taxon>
        <taxon>Embryophyta</taxon>
        <taxon>Tracheophyta</taxon>
        <taxon>Spermatophyta</taxon>
        <taxon>Magnoliopsida</taxon>
        <taxon>eudicotyledons</taxon>
        <taxon>Gunneridae</taxon>
        <taxon>Pentapetalae</taxon>
        <taxon>asterids</taxon>
        <taxon>campanulids</taxon>
        <taxon>Asterales</taxon>
        <taxon>Asteraceae</taxon>
        <taxon>Asteroideae</taxon>
        <taxon>Heliantheae alliance</taxon>
        <taxon>Heliantheae</taxon>
        <taxon>Helianthus</taxon>
    </lineage>
</organism>
<comment type="caution">
    <text evidence="1">The sequence shown here is derived from an EMBL/GenBank/DDBJ whole genome shotgun (WGS) entry which is preliminary data.</text>
</comment>
<evidence type="ECO:0000313" key="1">
    <source>
        <dbReference type="EMBL" id="KAF5778390.1"/>
    </source>
</evidence>
<protein>
    <submittedName>
        <fullName evidence="1">Uncharacterized protein</fullName>
    </submittedName>
</protein>
<reference evidence="1" key="2">
    <citation type="submission" date="2020-06" db="EMBL/GenBank/DDBJ databases">
        <title>Helianthus annuus Genome sequencing and assembly Release 2.</title>
        <authorList>
            <person name="Gouzy J."/>
            <person name="Langlade N."/>
            <person name="Munos S."/>
        </authorList>
    </citation>
    <scope>NUCLEOTIDE SEQUENCE</scope>
    <source>
        <tissue evidence="1">Leaves</tissue>
    </source>
</reference>
<reference evidence="1" key="1">
    <citation type="journal article" date="2017" name="Nature">
        <title>The sunflower genome provides insights into oil metabolism, flowering and Asterid evolution.</title>
        <authorList>
            <person name="Badouin H."/>
            <person name="Gouzy J."/>
            <person name="Grassa C.J."/>
            <person name="Murat F."/>
            <person name="Staton S.E."/>
            <person name="Cottret L."/>
            <person name="Lelandais-Briere C."/>
            <person name="Owens G.L."/>
            <person name="Carrere S."/>
            <person name="Mayjonade B."/>
            <person name="Legrand L."/>
            <person name="Gill N."/>
            <person name="Kane N.C."/>
            <person name="Bowers J.E."/>
            <person name="Hubner S."/>
            <person name="Bellec A."/>
            <person name="Berard A."/>
            <person name="Berges H."/>
            <person name="Blanchet N."/>
            <person name="Boniface M.C."/>
            <person name="Brunel D."/>
            <person name="Catrice O."/>
            <person name="Chaidir N."/>
            <person name="Claudel C."/>
            <person name="Donnadieu C."/>
            <person name="Faraut T."/>
            <person name="Fievet G."/>
            <person name="Helmstetter N."/>
            <person name="King M."/>
            <person name="Knapp S.J."/>
            <person name="Lai Z."/>
            <person name="Le Paslier M.C."/>
            <person name="Lippi Y."/>
            <person name="Lorenzon L."/>
            <person name="Mandel J.R."/>
            <person name="Marage G."/>
            <person name="Marchand G."/>
            <person name="Marquand E."/>
            <person name="Bret-Mestries E."/>
            <person name="Morien E."/>
            <person name="Nambeesan S."/>
            <person name="Nguyen T."/>
            <person name="Pegot-Espagnet P."/>
            <person name="Pouilly N."/>
            <person name="Raftis F."/>
            <person name="Sallet E."/>
            <person name="Schiex T."/>
            <person name="Thomas J."/>
            <person name="Vandecasteele C."/>
            <person name="Vares D."/>
            <person name="Vear F."/>
            <person name="Vautrin S."/>
            <person name="Crespi M."/>
            <person name="Mangin B."/>
            <person name="Burke J.M."/>
            <person name="Salse J."/>
            <person name="Munos S."/>
            <person name="Vincourt P."/>
            <person name="Rieseberg L.H."/>
            <person name="Langlade N.B."/>
        </authorList>
    </citation>
    <scope>NUCLEOTIDE SEQUENCE</scope>
    <source>
        <tissue evidence="1">Leaves</tissue>
    </source>
</reference>
<dbReference type="EMBL" id="MNCJ02000327">
    <property type="protein sequence ID" value="KAF5778390.1"/>
    <property type="molecule type" value="Genomic_DNA"/>
</dbReference>
<accession>A0A9K3HHM7</accession>
<dbReference type="AlphaFoldDB" id="A0A9K3HHM7"/>
<evidence type="ECO:0000313" key="2">
    <source>
        <dbReference type="Proteomes" id="UP000215914"/>
    </source>
</evidence>
<dbReference type="Proteomes" id="UP000215914">
    <property type="component" value="Unassembled WGS sequence"/>
</dbReference>
<name>A0A9K3HHM7_HELAN</name>
<dbReference type="Gramene" id="mRNA:HanXRQr2_Chr12g0546901">
    <property type="protein sequence ID" value="CDS:HanXRQr2_Chr12g0546901.1"/>
    <property type="gene ID" value="HanXRQr2_Chr12g0546901"/>
</dbReference>
<keyword evidence="2" id="KW-1185">Reference proteome</keyword>
<sequence>MLHFIFLFKFGLTKLGPNTWAFGNLTRTTIRVRVYQLYITSLHTPATIIIFFSFIH</sequence>
<gene>
    <name evidence="1" type="ORF">HanXRQr2_Chr12g0546901</name>
</gene>